<dbReference type="EMBL" id="ML143510">
    <property type="protein sequence ID" value="TBU23274.1"/>
    <property type="molecule type" value="Genomic_DNA"/>
</dbReference>
<reference evidence="3 4" key="1">
    <citation type="submission" date="2019-01" db="EMBL/GenBank/DDBJ databases">
        <title>Draft genome sequences of three monokaryotic isolates of the white-rot basidiomycete fungus Dichomitus squalens.</title>
        <authorList>
            <consortium name="DOE Joint Genome Institute"/>
            <person name="Lopez S.C."/>
            <person name="Andreopoulos B."/>
            <person name="Pangilinan J."/>
            <person name="Lipzen A."/>
            <person name="Riley R."/>
            <person name="Ahrendt S."/>
            <person name="Ng V."/>
            <person name="Barry K."/>
            <person name="Daum C."/>
            <person name="Grigoriev I.V."/>
            <person name="Hilden K.S."/>
            <person name="Makela M.R."/>
            <person name="de Vries R.P."/>
        </authorList>
    </citation>
    <scope>NUCLEOTIDE SEQUENCE [LARGE SCALE GENOMIC DNA]</scope>
    <source>
        <strain evidence="3 4">CBS 464.89</strain>
        <strain evidence="2">OM18370.1</strain>
    </source>
</reference>
<evidence type="ECO:0000256" key="1">
    <source>
        <dbReference type="SAM" id="Phobius"/>
    </source>
</evidence>
<evidence type="ECO:0000313" key="4">
    <source>
        <dbReference type="Proteomes" id="UP000292082"/>
    </source>
</evidence>
<organism evidence="3 4">
    <name type="scientific">Dichomitus squalens</name>
    <dbReference type="NCBI Taxonomy" id="114155"/>
    <lineage>
        <taxon>Eukaryota</taxon>
        <taxon>Fungi</taxon>
        <taxon>Dikarya</taxon>
        <taxon>Basidiomycota</taxon>
        <taxon>Agaricomycotina</taxon>
        <taxon>Agaricomycetes</taxon>
        <taxon>Polyporales</taxon>
        <taxon>Polyporaceae</taxon>
        <taxon>Dichomitus</taxon>
    </lineage>
</organism>
<dbReference type="STRING" id="114155.A0A4Q9NHQ8"/>
<keyword evidence="1" id="KW-0472">Membrane</keyword>
<dbReference type="PANTHER" id="PTHR42024">
    <property type="entry name" value="AMINO ACID PERMEASE_ SLC12A DOMAIN-CONTAINING PROTEIN"/>
    <property type="match status" value="1"/>
</dbReference>
<keyword evidence="4" id="KW-1185">Reference proteome</keyword>
<keyword evidence="1" id="KW-0812">Transmembrane</keyword>
<dbReference type="Proteomes" id="UP000292957">
    <property type="component" value="Unassembled WGS sequence"/>
</dbReference>
<dbReference type="OrthoDB" id="4838853at2759"/>
<feature type="transmembrane region" description="Helical" evidence="1">
    <location>
        <begin position="241"/>
        <end position="259"/>
    </location>
</feature>
<feature type="transmembrane region" description="Helical" evidence="1">
    <location>
        <begin position="122"/>
        <end position="144"/>
    </location>
</feature>
<evidence type="ECO:0000313" key="2">
    <source>
        <dbReference type="EMBL" id="TBU23274.1"/>
    </source>
</evidence>
<protein>
    <submittedName>
        <fullName evidence="3">Uncharacterized protein</fullName>
    </submittedName>
</protein>
<proteinExistence type="predicted"/>
<feature type="transmembrane region" description="Helical" evidence="1">
    <location>
        <begin position="265"/>
        <end position="286"/>
    </location>
</feature>
<sequence length="336" mass="37506">MPSSPPPSSAVLATTSATPISDDSSLTYRPSRPPSLNYSLAPRRRKFAIASFLILIFIEAGVIPLIVFYAIRWGAHLNNTKNLAIITSIVGTYSSYKLARRSWYLFISDHGHQRRPLGASRFGPDAFTIQIGLAMTGFFVPLVIGSSVNPASVHTVSMSLSCFMIAFCVPLLITSVWPHKLKMPFRVSSMPPWTGLPPAMYTLVEDIVAVDGGGCVEFRQAWRIRYEHSAIMRRIIRITSFYWGASGCICAAAFIAIAWTTPEDIGYGIGWGLPWLWAFTSLAFTVRWVKKELKREQEEWNTVGVHELFNLHIDQTLDEKAVAREVNDYNEAQDGV</sequence>
<feature type="transmembrane region" description="Helical" evidence="1">
    <location>
        <begin position="47"/>
        <end position="71"/>
    </location>
</feature>
<keyword evidence="1" id="KW-1133">Transmembrane helix</keyword>
<dbReference type="EMBL" id="ML145238">
    <property type="protein sequence ID" value="TBU52738.1"/>
    <property type="molecule type" value="Genomic_DNA"/>
</dbReference>
<name>A0A4Q9NHQ8_9APHY</name>
<evidence type="ECO:0000313" key="3">
    <source>
        <dbReference type="EMBL" id="TBU52738.1"/>
    </source>
</evidence>
<dbReference type="AlphaFoldDB" id="A0A4Q9NHQ8"/>
<dbReference type="PANTHER" id="PTHR42024:SF1">
    <property type="entry name" value="AMINO ACID PERMEASE_ SLC12A DOMAIN-CONTAINING PROTEIN"/>
    <property type="match status" value="1"/>
</dbReference>
<gene>
    <name evidence="3" type="ORF">BD310DRAFT_970650</name>
    <name evidence="2" type="ORF">BD311DRAFT_768859</name>
</gene>
<accession>A0A4Q9NHQ8</accession>
<feature type="transmembrane region" description="Helical" evidence="1">
    <location>
        <begin position="156"/>
        <end position="177"/>
    </location>
</feature>
<dbReference type="Proteomes" id="UP000292082">
    <property type="component" value="Unassembled WGS sequence"/>
</dbReference>